<keyword evidence="6 8" id="KW-0460">Magnesium</keyword>
<feature type="signal peptide" evidence="11">
    <location>
        <begin position="1"/>
        <end position="27"/>
    </location>
</feature>
<evidence type="ECO:0000313" key="14">
    <source>
        <dbReference type="Proteomes" id="UP001495779"/>
    </source>
</evidence>
<dbReference type="AlphaFoldDB" id="A0AAI9I235"/>
<dbReference type="GO" id="GO:0046872">
    <property type="term" value="F:metal ion binding"/>
    <property type="evidence" value="ECO:0007669"/>
    <property type="project" value="UniProtKB-KW"/>
</dbReference>
<evidence type="ECO:0000256" key="6">
    <source>
        <dbReference type="ARBA" id="ARBA00022842"/>
    </source>
</evidence>
<keyword evidence="11" id="KW-0732">Signal</keyword>
<evidence type="ECO:0000256" key="5">
    <source>
        <dbReference type="ARBA" id="ARBA00022833"/>
    </source>
</evidence>
<dbReference type="PANTHER" id="PTHR11596">
    <property type="entry name" value="ALKALINE PHOSPHATASE"/>
    <property type="match status" value="1"/>
</dbReference>
<dbReference type="NCBIfam" id="NF007810">
    <property type="entry name" value="PRK10518.1"/>
    <property type="match status" value="1"/>
</dbReference>
<feature type="active site" description="Phosphoserine intermediate" evidence="7">
    <location>
        <position position="131"/>
    </location>
</feature>
<dbReference type="SUPFAM" id="SSF53649">
    <property type="entry name" value="Alkaline phosphatase-like"/>
    <property type="match status" value="1"/>
</dbReference>
<dbReference type="InterPro" id="IPR018299">
    <property type="entry name" value="Alkaline_phosphatase_AS"/>
</dbReference>
<dbReference type="InterPro" id="IPR001952">
    <property type="entry name" value="Alkaline_phosphatase"/>
</dbReference>
<evidence type="ECO:0000256" key="9">
    <source>
        <dbReference type="PIRSR" id="PIRSR601952-3"/>
    </source>
</evidence>
<comment type="caution">
    <text evidence="12">The sequence shown here is derived from an EMBL/GenBank/DDBJ whole genome shotgun (WGS) entry which is preliminary data.</text>
</comment>
<dbReference type="GO" id="GO:0004035">
    <property type="term" value="F:alkaline phosphatase activity"/>
    <property type="evidence" value="ECO:0007669"/>
    <property type="project" value="UniProtKB-EC"/>
</dbReference>
<feature type="binding site" evidence="8">
    <location>
        <position position="184"/>
    </location>
    <ligand>
        <name>Mg(2+)</name>
        <dbReference type="ChEBI" id="CHEBI:18420"/>
    </ligand>
</feature>
<keyword evidence="3 8" id="KW-0479">Metal-binding</keyword>
<evidence type="ECO:0000313" key="13">
    <source>
        <dbReference type="EMBL" id="MER5077321.1"/>
    </source>
</evidence>
<protein>
    <submittedName>
        <fullName evidence="12">Alkaline phosphatase</fullName>
        <ecNumber evidence="12">3.1.3.1</ecNumber>
    </submittedName>
</protein>
<dbReference type="Proteomes" id="UP001495779">
    <property type="component" value="Unassembled WGS sequence"/>
</dbReference>
<comment type="similarity">
    <text evidence="1 10">Belongs to the alkaline phosphatase family.</text>
</comment>
<feature type="binding site" evidence="8">
    <location>
        <position position="399"/>
    </location>
    <ligand>
        <name>Zn(2+)</name>
        <dbReference type="ChEBI" id="CHEBI:29105"/>
        <label>2</label>
    </ligand>
</feature>
<keyword evidence="9" id="KW-1015">Disulfide bond</keyword>
<feature type="binding site" evidence="8">
    <location>
        <position position="182"/>
    </location>
    <ligand>
        <name>Mg(2+)</name>
        <dbReference type="ChEBI" id="CHEBI:18420"/>
    </ligand>
</feature>
<evidence type="ECO:0000256" key="4">
    <source>
        <dbReference type="ARBA" id="ARBA00022801"/>
    </source>
</evidence>
<dbReference type="Gene3D" id="3.40.720.10">
    <property type="entry name" value="Alkaline Phosphatase, subunit A"/>
    <property type="match status" value="1"/>
</dbReference>
<evidence type="ECO:0000256" key="8">
    <source>
        <dbReference type="PIRSR" id="PIRSR601952-2"/>
    </source>
</evidence>
<feature type="binding site" evidence="8">
    <location>
        <position position="398"/>
    </location>
    <ligand>
        <name>Zn(2+)</name>
        <dbReference type="ChEBI" id="CHEBI:29105"/>
        <label>2</label>
    </ligand>
</feature>
<evidence type="ECO:0000256" key="7">
    <source>
        <dbReference type="PIRSR" id="PIRSR601952-1"/>
    </source>
</evidence>
<accession>A0AAI9I235</accession>
<dbReference type="EMBL" id="JAGSRH010000013">
    <property type="protein sequence ID" value="MER5077321.1"/>
    <property type="molecule type" value="Genomic_DNA"/>
</dbReference>
<keyword evidence="4 12" id="KW-0378">Hydrolase</keyword>
<comment type="cofactor">
    <cofactor evidence="8">
        <name>Zn(2+)</name>
        <dbReference type="ChEBI" id="CHEBI:29105"/>
    </cofactor>
    <text evidence="8">Binds 2 Zn(2+) ions.</text>
</comment>
<dbReference type="PROSITE" id="PS00123">
    <property type="entry name" value="ALKALINE_PHOSPHATASE"/>
    <property type="match status" value="1"/>
</dbReference>
<feature type="binding site" evidence="8">
    <location>
        <position position="80"/>
    </location>
    <ligand>
        <name>Zn(2+)</name>
        <dbReference type="ChEBI" id="CHEBI:29105"/>
        <label>2</label>
    </ligand>
</feature>
<dbReference type="CDD" id="cd16012">
    <property type="entry name" value="ALP"/>
    <property type="match status" value="1"/>
</dbReference>
<feature type="disulfide bond" evidence="9">
    <location>
        <begin position="315"/>
        <end position="365"/>
    </location>
</feature>
<dbReference type="RefSeq" id="WP_154622779.1">
    <property type="nucleotide sequence ID" value="NZ_CP095443.1"/>
</dbReference>
<dbReference type="InterPro" id="IPR017850">
    <property type="entry name" value="Alkaline_phosphatase_core_sf"/>
</dbReference>
<dbReference type="PRINTS" id="PR00113">
    <property type="entry name" value="ALKPHPHTASE"/>
</dbReference>
<comment type="cofactor">
    <cofactor evidence="8">
        <name>Mg(2+)</name>
        <dbReference type="ChEBI" id="CHEBI:18420"/>
    </cofactor>
    <text evidence="8">Binds 1 Mg(2+) ion.</text>
</comment>
<feature type="binding site" evidence="8">
    <location>
        <position position="356"/>
    </location>
    <ligand>
        <name>Zn(2+)</name>
        <dbReference type="ChEBI" id="CHEBI:29105"/>
        <label>2</label>
    </ligand>
</feature>
<organism evidence="12">
    <name type="scientific">Providencia stuartii</name>
    <dbReference type="NCBI Taxonomy" id="588"/>
    <lineage>
        <taxon>Bacteria</taxon>
        <taxon>Pseudomonadati</taxon>
        <taxon>Pseudomonadota</taxon>
        <taxon>Gammaproteobacteria</taxon>
        <taxon>Enterobacterales</taxon>
        <taxon>Morganellaceae</taxon>
        <taxon>Providencia</taxon>
    </lineage>
</organism>
<reference evidence="13 14" key="1">
    <citation type="submission" date="2021-04" db="EMBL/GenBank/DDBJ databases">
        <title>Determining the burden of carbapenem-resistant Enterobacterales from a tertiary public heath setting in Bangladesh: a clinical, epidemiological, and molecular study.</title>
        <authorList>
            <person name="Farzana R."/>
            <person name="Walsh T.R."/>
        </authorList>
    </citation>
    <scope>NUCLEOTIDE SEQUENCE [LARGE SCALE GENOMIC DNA]</scope>
    <source>
        <strain evidence="14">dmpro_s316</strain>
        <strain evidence="13">Dmpro_s316</strain>
    </source>
</reference>
<feature type="chain" id="PRO_5043281357" evidence="11">
    <location>
        <begin position="28"/>
        <end position="479"/>
    </location>
</feature>
<keyword evidence="2" id="KW-0597">Phosphoprotein</keyword>
<sequence>MMNHCMKSILAVAVSSIVFGSIIPASASTSKDDAALQHRAAQGDVTQFGGARRLTQEQTDIMKSALHNEQAKNVILFIGDGMGDSEITVARNYAEGAGGFFKGIDALPITGQYTHYALSKKTQKPDYVTDSSASATAWSTGVKTYNGALGVDVFGKDHETLLEIAKRNGKATGNVTTSELQDATPAAQFSHVTGRKCYGPEETSEKCATNALENGGRGSITEQLLVTRADVTLGGGAKSFKQVAKAGDYQGKTLEEQAKERGFNIVRDAKSLDAVTVANQDKPVLGLFHDGNMAVAWEGPKATYHGNIDNPPLECKPNSKLDPNAPTLAQMTKKAIELLEVNPNGFFLQVESASIDKKNHSANPCGQIGETVALDEAVQVGLEFAKKHGDTLIIVTADHAHSSQIVPQGVKAPGLTQALITKDGSVMVVNYGNSETESQEHTGTQLRVAAYGPHAANVMGLTDQTDLFFTMRDAMGLKQ</sequence>
<feature type="binding site" evidence="8">
    <location>
        <position position="441"/>
    </location>
    <ligand>
        <name>Zn(2+)</name>
        <dbReference type="ChEBI" id="CHEBI:29105"/>
        <label>2</label>
    </ligand>
</feature>
<feature type="binding site" evidence="8">
    <location>
        <position position="360"/>
    </location>
    <ligand>
        <name>Zn(2+)</name>
        <dbReference type="ChEBI" id="CHEBI:29105"/>
        <label>2</label>
    </ligand>
</feature>
<feature type="disulfide bond" evidence="9">
    <location>
        <begin position="197"/>
        <end position="207"/>
    </location>
</feature>
<evidence type="ECO:0000256" key="2">
    <source>
        <dbReference type="ARBA" id="ARBA00022553"/>
    </source>
</evidence>
<evidence type="ECO:0000313" key="12">
    <source>
        <dbReference type="EMBL" id="EMP9434013.1"/>
    </source>
</evidence>
<evidence type="ECO:0000256" key="3">
    <source>
        <dbReference type="ARBA" id="ARBA00022723"/>
    </source>
</evidence>
<dbReference type="Pfam" id="PF00245">
    <property type="entry name" value="Alk_phosphatase"/>
    <property type="match status" value="1"/>
</dbReference>
<evidence type="ECO:0000256" key="10">
    <source>
        <dbReference type="RuleBase" id="RU003946"/>
    </source>
</evidence>
<gene>
    <name evidence="12" type="primary">phoA</name>
    <name evidence="12" type="ORF">JRA39_003100</name>
    <name evidence="13" type="ORF">KDV35_10725</name>
</gene>
<dbReference type="SMART" id="SM00098">
    <property type="entry name" value="alkPPc"/>
    <property type="match status" value="1"/>
</dbReference>
<name>A0AAI9I235_PROST</name>
<keyword evidence="5 8" id="KW-0862">Zinc</keyword>
<dbReference type="EC" id="3.1.3.1" evidence="12"/>
<reference evidence="12" key="2">
    <citation type="submission" date="2024-02" db="EMBL/GenBank/DDBJ databases">
        <authorList>
            <consortium name="Clinical and Environmental Microbiology Branch: Whole genome sequencing antimicrobial resistance pathogens in the healthcare setting"/>
        </authorList>
    </citation>
    <scope>NUCLEOTIDE SEQUENCE</scope>
    <source>
        <strain evidence="12">2020GO-00142</strain>
    </source>
</reference>
<evidence type="ECO:0000256" key="11">
    <source>
        <dbReference type="SAM" id="SignalP"/>
    </source>
</evidence>
<dbReference type="PANTHER" id="PTHR11596:SF5">
    <property type="entry name" value="ALKALINE PHOSPHATASE"/>
    <property type="match status" value="1"/>
</dbReference>
<evidence type="ECO:0000256" key="1">
    <source>
        <dbReference type="ARBA" id="ARBA00005984"/>
    </source>
</evidence>
<proteinExistence type="inferred from homology"/>
<feature type="binding site" evidence="8">
    <location>
        <position position="80"/>
    </location>
    <ligand>
        <name>Mg(2+)</name>
        <dbReference type="ChEBI" id="CHEBI:18420"/>
    </ligand>
</feature>
<dbReference type="EMBL" id="AAZDVE040000027">
    <property type="protein sequence ID" value="EMP9434013.1"/>
    <property type="molecule type" value="Genomic_DNA"/>
</dbReference>
<feature type="binding site" evidence="8">
    <location>
        <position position="351"/>
    </location>
    <ligand>
        <name>Mg(2+)</name>
        <dbReference type="ChEBI" id="CHEBI:18420"/>
    </ligand>
</feature>
<dbReference type="GO" id="GO:0042597">
    <property type="term" value="C:periplasmic space"/>
    <property type="evidence" value="ECO:0007669"/>
    <property type="project" value="TreeGrafter"/>
</dbReference>